<keyword evidence="8" id="KW-0539">Nucleus</keyword>
<evidence type="ECO:0000313" key="13">
    <source>
        <dbReference type="Proteomes" id="UP001142055"/>
    </source>
</evidence>
<feature type="compositionally biased region" description="Acidic residues" evidence="10">
    <location>
        <begin position="13"/>
        <end position="23"/>
    </location>
</feature>
<evidence type="ECO:0000256" key="1">
    <source>
        <dbReference type="ARBA" id="ARBA00004123"/>
    </source>
</evidence>
<dbReference type="GO" id="GO:0008270">
    <property type="term" value="F:zinc ion binding"/>
    <property type="evidence" value="ECO:0007669"/>
    <property type="project" value="UniProtKB-KW"/>
</dbReference>
<dbReference type="InterPro" id="IPR015411">
    <property type="entry name" value="Rep_factor_Mcm10_C"/>
</dbReference>
<keyword evidence="6" id="KW-0863">Zinc-finger</keyword>
<keyword evidence="7" id="KW-0862">Zinc</keyword>
<keyword evidence="9" id="KW-0175">Coiled coil</keyword>
<dbReference type="AlphaFoldDB" id="A0A9Q0MD32"/>
<feature type="coiled-coil region" evidence="9">
    <location>
        <begin position="476"/>
        <end position="538"/>
    </location>
</feature>
<evidence type="ECO:0000256" key="6">
    <source>
        <dbReference type="ARBA" id="ARBA00022771"/>
    </source>
</evidence>
<dbReference type="EMBL" id="JAPWDV010000001">
    <property type="protein sequence ID" value="KAJ6222267.1"/>
    <property type="molecule type" value="Genomic_DNA"/>
</dbReference>
<dbReference type="PANTHER" id="PTHR13454">
    <property type="entry name" value="PROTEIN MCM10 HOMOLOG"/>
    <property type="match status" value="1"/>
</dbReference>
<evidence type="ECO:0000256" key="4">
    <source>
        <dbReference type="ARBA" id="ARBA00022705"/>
    </source>
</evidence>
<feature type="region of interest" description="Disordered" evidence="10">
    <location>
        <begin position="8"/>
        <end position="31"/>
    </location>
</feature>
<protein>
    <recommendedName>
        <fullName evidence="3">Protein MCM10 homolog</fullName>
    </recommendedName>
</protein>
<evidence type="ECO:0000256" key="3">
    <source>
        <dbReference type="ARBA" id="ARBA00017770"/>
    </source>
</evidence>
<dbReference type="OMA" id="YKMPCKA"/>
<comment type="subcellular location">
    <subcellularLocation>
        <location evidence="1">Nucleus</location>
    </subcellularLocation>
</comment>
<dbReference type="Proteomes" id="UP001142055">
    <property type="component" value="Chromosome 1"/>
</dbReference>
<reference evidence="12" key="1">
    <citation type="submission" date="2022-12" db="EMBL/GenBank/DDBJ databases">
        <title>Genome assemblies of Blomia tropicalis.</title>
        <authorList>
            <person name="Cui Y."/>
        </authorList>
    </citation>
    <scope>NUCLEOTIDE SEQUENCE</scope>
    <source>
        <tissue evidence="12">Adult mites</tissue>
    </source>
</reference>
<feature type="compositionally biased region" description="Low complexity" evidence="10">
    <location>
        <begin position="65"/>
        <end position="75"/>
    </location>
</feature>
<evidence type="ECO:0000256" key="5">
    <source>
        <dbReference type="ARBA" id="ARBA00022723"/>
    </source>
</evidence>
<feature type="compositionally biased region" description="Polar residues" evidence="10">
    <location>
        <begin position="45"/>
        <end position="56"/>
    </location>
</feature>
<accession>A0A9Q0MD32</accession>
<dbReference type="GO" id="GO:0006270">
    <property type="term" value="P:DNA replication initiation"/>
    <property type="evidence" value="ECO:0007669"/>
    <property type="project" value="InterPro"/>
</dbReference>
<dbReference type="Pfam" id="PF09329">
    <property type="entry name" value="zf-primase"/>
    <property type="match status" value="1"/>
</dbReference>
<evidence type="ECO:0000259" key="11">
    <source>
        <dbReference type="SMART" id="SM01280"/>
    </source>
</evidence>
<evidence type="ECO:0000256" key="2">
    <source>
        <dbReference type="ARBA" id="ARBA00009679"/>
    </source>
</evidence>
<keyword evidence="4" id="KW-0235">DNA replication</keyword>
<dbReference type="InterPro" id="IPR040184">
    <property type="entry name" value="Mcm10"/>
</dbReference>
<evidence type="ECO:0000256" key="9">
    <source>
        <dbReference type="SAM" id="Coils"/>
    </source>
</evidence>
<dbReference type="Pfam" id="PF22379">
    <property type="entry name" value="OB_MCM10"/>
    <property type="match status" value="1"/>
</dbReference>
<gene>
    <name evidence="12" type="ORF">RDWZM_000812</name>
</gene>
<keyword evidence="13" id="KW-1185">Reference proteome</keyword>
<proteinExistence type="inferred from homology"/>
<dbReference type="GO" id="GO:0003697">
    <property type="term" value="F:single-stranded DNA binding"/>
    <property type="evidence" value="ECO:0007669"/>
    <property type="project" value="InterPro"/>
</dbReference>
<evidence type="ECO:0000256" key="8">
    <source>
        <dbReference type="ARBA" id="ARBA00023242"/>
    </source>
</evidence>
<dbReference type="InterPro" id="IPR055065">
    <property type="entry name" value="OB_MCM10"/>
</dbReference>
<sequence length="637" mass="71561">MSYTAKELFGDFSDNEGFSDDEAGPMSSEGKQLFKKLSEQKCNINKNNTFSMNNSKSNKDTWKTKNSNVSNNNGKNDSKAIREVYSGINLINPLVSSDELSVLMRGRKMIKLSSLQTHINRKTNDVDDDWVTIGIVVNKQTKVSKNGNDYSLWKLSDLKSDKMVSLFLFGRTNEKHWKMAVGSVIGLLNATIMSDNNNGYKAKSSDIGSLTLDDPDKLLHIGTSKDMGYCKALKKNGEVCGSMIAKSEDEFCLYHIKNAYKKFSSKRAELQSNFANKEPEDFHFSNNFTPNIGLNQKNIVLKMQNINKKQLSVKESNENKKLQKVIKNPLSLAAQNMAVISKSGLTPGSGSSFVSKKKPTIPPKAQPTFKKFFEQQEKLFTTPSNSENDNKPILGKGLKRGQSVELKINRNDMEMSSAKRRAIEIFKNKPTPSPVIIAGSVTKAASTSSDGNKNKKLMDIMKRVNQSLKTSNNETKQEQLAEQKAAEEKKKFIEEAMNRKSINRSQYEALECDQKEKYFNVLEKKERYENRLAEVKELIVKVVTCTICNYTATSQGEVCQAKGHSVNFKQANKRFFTCRGCKARTFSFDSIMPNKACKQCGGTTYDRSAMIKDKIETKLGKDLLIRGEEVAFLNSLK</sequence>
<keyword evidence="5" id="KW-0479">Metal-binding</keyword>
<dbReference type="InterPro" id="IPR012340">
    <property type="entry name" value="NA-bd_OB-fold"/>
</dbReference>
<feature type="region of interest" description="Disordered" evidence="10">
    <location>
        <begin position="45"/>
        <end position="76"/>
    </location>
</feature>
<comment type="similarity">
    <text evidence="2">Belongs to the MCM10 family.</text>
</comment>
<dbReference type="Pfam" id="PF24863">
    <property type="entry name" value="zf-CCCH_Mcm10"/>
    <property type="match status" value="1"/>
</dbReference>
<dbReference type="SMART" id="SM01280">
    <property type="entry name" value="Mcm10"/>
    <property type="match status" value="1"/>
</dbReference>
<evidence type="ECO:0000256" key="7">
    <source>
        <dbReference type="ARBA" id="ARBA00022833"/>
    </source>
</evidence>
<dbReference type="PANTHER" id="PTHR13454:SF11">
    <property type="entry name" value="PROTEIN MCM10 HOMOLOG"/>
    <property type="match status" value="1"/>
</dbReference>
<name>A0A9Q0MD32_BLOTA</name>
<evidence type="ECO:0000256" key="10">
    <source>
        <dbReference type="SAM" id="MobiDB-lite"/>
    </source>
</evidence>
<comment type="caution">
    <text evidence="12">The sequence shown here is derived from an EMBL/GenBank/DDBJ whole genome shotgun (WGS) entry which is preliminary data.</text>
</comment>
<dbReference type="Pfam" id="PF09332">
    <property type="entry name" value="Mcm10"/>
    <property type="match status" value="1"/>
</dbReference>
<dbReference type="InterPro" id="IPR056791">
    <property type="entry name" value="Znf_Mcm10_C"/>
</dbReference>
<organism evidence="12 13">
    <name type="scientific">Blomia tropicalis</name>
    <name type="common">Mite</name>
    <dbReference type="NCBI Taxonomy" id="40697"/>
    <lineage>
        <taxon>Eukaryota</taxon>
        <taxon>Metazoa</taxon>
        <taxon>Ecdysozoa</taxon>
        <taxon>Arthropoda</taxon>
        <taxon>Chelicerata</taxon>
        <taxon>Arachnida</taxon>
        <taxon>Acari</taxon>
        <taxon>Acariformes</taxon>
        <taxon>Sarcoptiformes</taxon>
        <taxon>Astigmata</taxon>
        <taxon>Glycyphagoidea</taxon>
        <taxon>Echimyopodidae</taxon>
        <taxon>Blomia</taxon>
    </lineage>
</organism>
<feature type="domain" description="Replication factor Mcm10 C-terminal" evidence="11">
    <location>
        <begin position="304"/>
        <end position="635"/>
    </location>
</feature>
<dbReference type="GO" id="GO:0043596">
    <property type="term" value="C:nuclear replication fork"/>
    <property type="evidence" value="ECO:0007669"/>
    <property type="project" value="TreeGrafter"/>
</dbReference>
<dbReference type="Gene3D" id="2.40.50.140">
    <property type="entry name" value="Nucleic acid-binding proteins"/>
    <property type="match status" value="1"/>
</dbReference>
<dbReference type="GO" id="GO:0003688">
    <property type="term" value="F:DNA replication origin binding"/>
    <property type="evidence" value="ECO:0007669"/>
    <property type="project" value="TreeGrafter"/>
</dbReference>
<evidence type="ECO:0000313" key="12">
    <source>
        <dbReference type="EMBL" id="KAJ6222267.1"/>
    </source>
</evidence>
<dbReference type="InterPro" id="IPR015408">
    <property type="entry name" value="Znf_Mcm10/DnaG"/>
</dbReference>